<dbReference type="GO" id="GO:0007165">
    <property type="term" value="P:signal transduction"/>
    <property type="evidence" value="ECO:0000318"/>
    <property type="project" value="GO_Central"/>
</dbReference>
<keyword evidence="6" id="KW-1185">Reference proteome</keyword>
<evidence type="ECO:0000256" key="3">
    <source>
        <dbReference type="PROSITE-ProRule" id="PRU00446"/>
    </source>
</evidence>
<evidence type="ECO:0000256" key="4">
    <source>
        <dbReference type="SAM" id="Coils"/>
    </source>
</evidence>
<keyword evidence="2" id="KW-0964">Secreted</keyword>
<evidence type="ECO:0000259" key="5">
    <source>
        <dbReference type="PROSITE" id="PS51132"/>
    </source>
</evidence>
<dbReference type="OrthoDB" id="8626508at2759"/>
<keyword evidence="4" id="KW-0175">Coiled coil</keyword>
<dbReference type="GeneID" id="108698954"/>
<accession>A0A8J0TCN2</accession>
<comment type="subcellular location">
    <subcellularLocation>
        <location evidence="1">Secreted</location>
    </subcellularLocation>
</comment>
<dbReference type="SMART" id="SM00284">
    <property type="entry name" value="OLF"/>
    <property type="match status" value="1"/>
</dbReference>
<evidence type="ECO:0000313" key="7">
    <source>
        <dbReference type="RefSeq" id="XP_018086303.1"/>
    </source>
</evidence>
<feature type="coiled-coil region" evidence="4">
    <location>
        <begin position="112"/>
        <end position="146"/>
    </location>
</feature>
<proteinExistence type="predicted"/>
<gene>
    <name evidence="7" type="primary">LOC108698954</name>
</gene>
<organism evidence="6 7">
    <name type="scientific">Xenopus laevis</name>
    <name type="common">African clawed frog</name>
    <dbReference type="NCBI Taxonomy" id="8355"/>
    <lineage>
        <taxon>Eukaryota</taxon>
        <taxon>Metazoa</taxon>
        <taxon>Chordata</taxon>
        <taxon>Craniata</taxon>
        <taxon>Vertebrata</taxon>
        <taxon>Euteleostomi</taxon>
        <taxon>Amphibia</taxon>
        <taxon>Batrachia</taxon>
        <taxon>Anura</taxon>
        <taxon>Pipoidea</taxon>
        <taxon>Pipidae</taxon>
        <taxon>Xenopodinae</taxon>
        <taxon>Xenopus</taxon>
        <taxon>Xenopus</taxon>
    </lineage>
</organism>
<name>A0A8J0TCN2_XENLA</name>
<dbReference type="PROSITE" id="PS51132">
    <property type="entry name" value="OLF"/>
    <property type="match status" value="1"/>
</dbReference>
<dbReference type="InterPro" id="IPR003112">
    <property type="entry name" value="Olfac-like_dom"/>
</dbReference>
<sequence length="527" mass="60485">MAHRLLLPSPIVSQPSLIRTLPSAFRPQPSAKVLSIKCHLLMKGIRRGPDRFWDDEDYVDQDASETAWKNDDPILEECLWLVTKNASGIITGKDHCVCEIVLPDSTFPAQRVTALEDETQRLGNRVEEEMEKIEEQEIRLESYLDRLINFTWRLERLEKMRPEDLVDINFGLLREDLQEMERLVIELKAKLKGNATHVENLYTEVKNISKIVGLLETMDKNNVLKAQRDMDILKKKLLDCEKNLKAIKTPVTIPLGSCQHRGLARIGKPNIIQWKGVGYKSGAWGKDSAWNTTRKLMYWVAPLNVNGRILESVRVYSNLYDMQLNRSAFNIPLARFMKNKWNYTIAGQGSGMIVHNNHLYYNCYNSRDMCRINLSSLVTQRKTLINAVFNNRYSYAGVSFQDIDFGSDERGLWVIYTTEENAGKLVIGKVNVATFNIDNSWPTTQLKSEVSNAFMICGVLYATRFISSKQEEVFYTFDTKTGKEVRVSIIIDKISERVQSLSYNSNDRKLYMFTDGVLVSYDVALKA</sequence>
<dbReference type="InterPro" id="IPR050605">
    <property type="entry name" value="Olfactomedin-like_domain"/>
</dbReference>
<dbReference type="KEGG" id="xla:108698954"/>
<reference evidence="7" key="1">
    <citation type="submission" date="2025-08" db="UniProtKB">
        <authorList>
            <consortium name="RefSeq"/>
        </authorList>
    </citation>
    <scope>IDENTIFICATION</scope>
    <source>
        <strain evidence="7">J_2021</strain>
        <tissue evidence="7">Erythrocytes</tissue>
    </source>
</reference>
<dbReference type="RefSeq" id="XP_018086303.1">
    <property type="nucleotide sequence ID" value="XM_018230814.2"/>
</dbReference>
<evidence type="ECO:0000256" key="2">
    <source>
        <dbReference type="ARBA" id="ARBA00022525"/>
    </source>
</evidence>
<comment type="caution">
    <text evidence="3">Lacks conserved residue(s) required for the propagation of feature annotation.</text>
</comment>
<dbReference type="PANTHER" id="PTHR23192:SF89">
    <property type="entry name" value="OLFACTOMEDIN"/>
    <property type="match status" value="1"/>
</dbReference>
<dbReference type="PANTHER" id="PTHR23192">
    <property type="entry name" value="OLFACTOMEDIN-RELATED"/>
    <property type="match status" value="1"/>
</dbReference>
<evidence type="ECO:0000256" key="1">
    <source>
        <dbReference type="ARBA" id="ARBA00004613"/>
    </source>
</evidence>
<dbReference type="AlphaFoldDB" id="A0A8J0TCN2"/>
<feature type="domain" description="Olfactomedin-like" evidence="5">
    <location>
        <begin position="257"/>
        <end position="527"/>
    </location>
</feature>
<protein>
    <submittedName>
        <fullName evidence="7">Olfactomedin</fullName>
    </submittedName>
</protein>
<dbReference type="Proteomes" id="UP000186698">
    <property type="component" value="Chromosome 8L"/>
</dbReference>
<evidence type="ECO:0000313" key="6">
    <source>
        <dbReference type="Proteomes" id="UP000186698"/>
    </source>
</evidence>
<dbReference type="Pfam" id="PF02191">
    <property type="entry name" value="OLF"/>
    <property type="match status" value="1"/>
</dbReference>
<dbReference type="GO" id="GO:0005615">
    <property type="term" value="C:extracellular space"/>
    <property type="evidence" value="ECO:0000318"/>
    <property type="project" value="GO_Central"/>
</dbReference>